<evidence type="ECO:0000256" key="2">
    <source>
        <dbReference type="ARBA" id="ARBA00022490"/>
    </source>
</evidence>
<dbReference type="RefSeq" id="WP_078921286.1">
    <property type="nucleotide sequence ID" value="NZ_FUYB01000003.1"/>
</dbReference>
<keyword evidence="1 4" id="KW-1003">Cell membrane</keyword>
<dbReference type="AlphaFoldDB" id="A0A1T4W1N3"/>
<dbReference type="NCBIfam" id="NF001246">
    <property type="entry name" value="PRK00218.1-2"/>
    <property type="match status" value="1"/>
</dbReference>
<gene>
    <name evidence="4" type="primary">hflD</name>
    <name evidence="5" type="ORF">SAMN02745130_00791</name>
</gene>
<comment type="subcellular location">
    <subcellularLocation>
        <location evidence="4">Cytoplasm</location>
    </subcellularLocation>
    <subcellularLocation>
        <location evidence="4">Cell membrane</location>
        <topology evidence="4">Peripheral membrane protein</topology>
        <orientation evidence="4">Cytoplasmic side</orientation>
    </subcellularLocation>
</comment>
<protein>
    <recommendedName>
        <fullName evidence="4">High frequency lysogenization protein HflD homolog</fullName>
    </recommendedName>
</protein>
<accession>A0A1T4W1N3</accession>
<dbReference type="GO" id="GO:0005737">
    <property type="term" value="C:cytoplasm"/>
    <property type="evidence" value="ECO:0007669"/>
    <property type="project" value="UniProtKB-SubCell"/>
</dbReference>
<organism evidence="5 6">
    <name type="scientific">Thiothrix eikelboomii</name>
    <dbReference type="NCBI Taxonomy" id="92487"/>
    <lineage>
        <taxon>Bacteria</taxon>
        <taxon>Pseudomonadati</taxon>
        <taxon>Pseudomonadota</taxon>
        <taxon>Gammaproteobacteria</taxon>
        <taxon>Thiotrichales</taxon>
        <taxon>Thiotrichaceae</taxon>
        <taxon>Thiothrix</taxon>
    </lineage>
</organism>
<dbReference type="SUPFAM" id="SSF101322">
    <property type="entry name" value="YcfC-like"/>
    <property type="match status" value="1"/>
</dbReference>
<dbReference type="Pfam" id="PF04356">
    <property type="entry name" value="DUF489"/>
    <property type="match status" value="1"/>
</dbReference>
<keyword evidence="6" id="KW-1185">Reference proteome</keyword>
<dbReference type="OrthoDB" id="9788031at2"/>
<evidence type="ECO:0000256" key="4">
    <source>
        <dbReference type="HAMAP-Rule" id="MF_00695"/>
    </source>
</evidence>
<sequence>MQANNRNRTLALAALFQSVEGVNQIATTGQVNTELLTQGVNSLLMESPNELEDLYGGITGLKTGLEVLLHQLGAARLTPEGKPKNLEATRYAVNLLYLEKKLTNDQTTFRTVLQGIESAQQQLEFFPLTHPNMVARLAELYTQTISKIGPRIIIKGEQQHLANPDNAAKIRVLLLAGIRAALLWRQAGGDRWKLLFSRGKLQAEAHQLLKSAKTW</sequence>
<dbReference type="EMBL" id="FUYB01000003">
    <property type="protein sequence ID" value="SKA71153.1"/>
    <property type="molecule type" value="Genomic_DNA"/>
</dbReference>
<evidence type="ECO:0000256" key="3">
    <source>
        <dbReference type="ARBA" id="ARBA00023136"/>
    </source>
</evidence>
<evidence type="ECO:0000313" key="5">
    <source>
        <dbReference type="EMBL" id="SKA71153.1"/>
    </source>
</evidence>
<keyword evidence="3 4" id="KW-0472">Membrane</keyword>
<proteinExistence type="inferred from homology"/>
<keyword evidence="2 4" id="KW-0963">Cytoplasm</keyword>
<dbReference type="PANTHER" id="PTHR38100:SF1">
    <property type="entry name" value="HIGH FREQUENCY LYSOGENIZATION PROTEIN HFLD"/>
    <property type="match status" value="1"/>
</dbReference>
<name>A0A1T4W1N3_9GAMM</name>
<dbReference type="InterPro" id="IPR035932">
    <property type="entry name" value="HflD-like_sf"/>
</dbReference>
<reference evidence="5 6" key="1">
    <citation type="submission" date="2017-02" db="EMBL/GenBank/DDBJ databases">
        <authorList>
            <person name="Peterson S.W."/>
        </authorList>
    </citation>
    <scope>NUCLEOTIDE SEQUENCE [LARGE SCALE GENOMIC DNA]</scope>
    <source>
        <strain evidence="5 6">ATCC 49788</strain>
    </source>
</reference>
<evidence type="ECO:0000256" key="1">
    <source>
        <dbReference type="ARBA" id="ARBA00022475"/>
    </source>
</evidence>
<dbReference type="GO" id="GO:0005886">
    <property type="term" value="C:plasma membrane"/>
    <property type="evidence" value="ECO:0007669"/>
    <property type="project" value="UniProtKB-SubCell"/>
</dbReference>
<dbReference type="STRING" id="92487.SAMN02745130_00791"/>
<dbReference type="Proteomes" id="UP000190460">
    <property type="component" value="Unassembled WGS sequence"/>
</dbReference>
<dbReference type="HAMAP" id="MF_00695">
    <property type="entry name" value="HflD_protein"/>
    <property type="match status" value="1"/>
</dbReference>
<comment type="similarity">
    <text evidence="4">Belongs to the HflD family.</text>
</comment>
<dbReference type="PANTHER" id="PTHR38100">
    <property type="entry name" value="HIGH FREQUENCY LYSOGENIZATION PROTEIN HFLD"/>
    <property type="match status" value="1"/>
</dbReference>
<evidence type="ECO:0000313" key="6">
    <source>
        <dbReference type="Proteomes" id="UP000190460"/>
    </source>
</evidence>
<dbReference type="Gene3D" id="1.10.3890.10">
    <property type="entry name" value="HflD-like"/>
    <property type="match status" value="1"/>
</dbReference>
<dbReference type="InterPro" id="IPR007451">
    <property type="entry name" value="HflD"/>
</dbReference>